<name>A0AA36IJX6_9DINO</name>
<evidence type="ECO:0000313" key="2">
    <source>
        <dbReference type="EMBL" id="CAJ1389172.1"/>
    </source>
</evidence>
<gene>
    <name evidence="2" type="ORF">EVOR1521_LOCUS14847</name>
</gene>
<dbReference type="EMBL" id="CAUJNA010001820">
    <property type="protein sequence ID" value="CAJ1389172.1"/>
    <property type="molecule type" value="Genomic_DNA"/>
</dbReference>
<accession>A0AA36IJX6</accession>
<sequence length="124" mass="13130">MARAGVCVLLAAVAGFAFWLLPGVSFVQAPQRQIEPAVVAGAAVVASVPLGADAFVYKGKEYFDVFYGIEPLAWATCGFAIVYYGALLKNAAQKYNKPASLSPPPKIGGFRGKEVENSEPNYKA</sequence>
<dbReference type="Proteomes" id="UP001178507">
    <property type="component" value="Unassembled WGS sequence"/>
</dbReference>
<keyword evidence="3" id="KW-1185">Reference proteome</keyword>
<evidence type="ECO:0000256" key="1">
    <source>
        <dbReference type="SAM" id="MobiDB-lite"/>
    </source>
</evidence>
<organism evidence="2 3">
    <name type="scientific">Effrenium voratum</name>
    <dbReference type="NCBI Taxonomy" id="2562239"/>
    <lineage>
        <taxon>Eukaryota</taxon>
        <taxon>Sar</taxon>
        <taxon>Alveolata</taxon>
        <taxon>Dinophyceae</taxon>
        <taxon>Suessiales</taxon>
        <taxon>Symbiodiniaceae</taxon>
        <taxon>Effrenium</taxon>
    </lineage>
</organism>
<comment type="caution">
    <text evidence="2">The sequence shown here is derived from an EMBL/GenBank/DDBJ whole genome shotgun (WGS) entry which is preliminary data.</text>
</comment>
<feature type="region of interest" description="Disordered" evidence="1">
    <location>
        <begin position="96"/>
        <end position="124"/>
    </location>
</feature>
<proteinExistence type="predicted"/>
<reference evidence="2" key="1">
    <citation type="submission" date="2023-08" db="EMBL/GenBank/DDBJ databases">
        <authorList>
            <person name="Chen Y."/>
            <person name="Shah S."/>
            <person name="Dougan E. K."/>
            <person name="Thang M."/>
            <person name="Chan C."/>
        </authorList>
    </citation>
    <scope>NUCLEOTIDE SEQUENCE</scope>
</reference>
<evidence type="ECO:0000313" key="3">
    <source>
        <dbReference type="Proteomes" id="UP001178507"/>
    </source>
</evidence>
<dbReference type="AlphaFoldDB" id="A0AA36IJX6"/>
<protein>
    <submittedName>
        <fullName evidence="2">Uncharacterized protein</fullName>
    </submittedName>
</protein>